<keyword evidence="2" id="KW-1185">Reference proteome</keyword>
<proteinExistence type="predicted"/>
<protein>
    <submittedName>
        <fullName evidence="1">Uncharacterized protein</fullName>
    </submittedName>
</protein>
<comment type="caution">
    <text evidence="1">The sequence shown here is derived from an EMBL/GenBank/DDBJ whole genome shotgun (WGS) entry which is preliminary data.</text>
</comment>
<accession>A0AAN4ZS88</accession>
<gene>
    <name evidence="1" type="ORF">PMAYCL1PPCAC_13030</name>
</gene>
<dbReference type="AlphaFoldDB" id="A0AAN4ZS88"/>
<evidence type="ECO:0000313" key="2">
    <source>
        <dbReference type="Proteomes" id="UP001328107"/>
    </source>
</evidence>
<name>A0AAN4ZS88_9BILA</name>
<dbReference type="EMBL" id="BTRK01000003">
    <property type="protein sequence ID" value="GMR42835.1"/>
    <property type="molecule type" value="Genomic_DNA"/>
</dbReference>
<feature type="non-terminal residue" evidence="1">
    <location>
        <position position="354"/>
    </location>
</feature>
<reference evidence="2" key="1">
    <citation type="submission" date="2022-10" db="EMBL/GenBank/DDBJ databases">
        <title>Genome assembly of Pristionchus species.</title>
        <authorList>
            <person name="Yoshida K."/>
            <person name="Sommer R.J."/>
        </authorList>
    </citation>
    <scope>NUCLEOTIDE SEQUENCE [LARGE SCALE GENOMIC DNA]</scope>
    <source>
        <strain evidence="2">RS5460</strain>
    </source>
</reference>
<organism evidence="1 2">
    <name type="scientific">Pristionchus mayeri</name>
    <dbReference type="NCBI Taxonomy" id="1317129"/>
    <lineage>
        <taxon>Eukaryota</taxon>
        <taxon>Metazoa</taxon>
        <taxon>Ecdysozoa</taxon>
        <taxon>Nematoda</taxon>
        <taxon>Chromadorea</taxon>
        <taxon>Rhabditida</taxon>
        <taxon>Rhabditina</taxon>
        <taxon>Diplogasteromorpha</taxon>
        <taxon>Diplogasteroidea</taxon>
        <taxon>Neodiplogasteridae</taxon>
        <taxon>Pristionchus</taxon>
    </lineage>
</organism>
<feature type="non-terminal residue" evidence="1">
    <location>
        <position position="1"/>
    </location>
</feature>
<evidence type="ECO:0000313" key="1">
    <source>
        <dbReference type="EMBL" id="GMR42835.1"/>
    </source>
</evidence>
<dbReference type="Proteomes" id="UP001328107">
    <property type="component" value="Unassembled WGS sequence"/>
</dbReference>
<sequence>IPTFCEPIVQHPITKVFHMPSPKCYEHLTKDEAVFCNKLRGFSSTKVGKTFSIAYGMSEVVISCSNHSGTLKAYVAHCRTPTGIYVEPGRSEAFNDQGDSIHCEGGIFYPPVAEFNNRAECVVGWKVPKLKFGQKSENGELECRGDGKSKADLIHLGCNLTSVFVKVDSYGMVNGRYEICHNMFSRAGDLAYLEDCADGKFKPGDMITSIDGVRRFRCVPPKEGEFVPGKEEFVGCSSLKALDPLKSPFFYNDGEMMEEYGQKCTKDFKLNTTGKEIFCENFGLKYELGSWQRVLISDQVGHFYFCENDNGKPKNVFRGCFRRDSYNLINAKLTTQQEEEEKKCSSNKLENKKD</sequence>